<keyword evidence="2" id="KW-0472">Membrane</keyword>
<dbReference type="InterPro" id="IPR036680">
    <property type="entry name" value="SPOR-like_sf"/>
</dbReference>
<dbReference type="PANTHER" id="PTHR38687">
    <property type="entry name" value="CELL DIVISION PROTEIN DEDD-RELATED"/>
    <property type="match status" value="1"/>
</dbReference>
<dbReference type="SUPFAM" id="SSF110997">
    <property type="entry name" value="Sporulation related repeat"/>
    <property type="match status" value="1"/>
</dbReference>
<dbReference type="GO" id="GO:0032153">
    <property type="term" value="C:cell division site"/>
    <property type="evidence" value="ECO:0007669"/>
    <property type="project" value="TreeGrafter"/>
</dbReference>
<dbReference type="Proteomes" id="UP000305674">
    <property type="component" value="Unassembled WGS sequence"/>
</dbReference>
<dbReference type="AlphaFoldDB" id="A0A4U1BFY1"/>
<organism evidence="4 5">
    <name type="scientific">Ferrimonas sediminicola</name>
    <dbReference type="NCBI Taxonomy" id="2569538"/>
    <lineage>
        <taxon>Bacteria</taxon>
        <taxon>Pseudomonadati</taxon>
        <taxon>Pseudomonadota</taxon>
        <taxon>Gammaproteobacteria</taxon>
        <taxon>Alteromonadales</taxon>
        <taxon>Ferrimonadaceae</taxon>
        <taxon>Ferrimonas</taxon>
    </lineage>
</organism>
<gene>
    <name evidence="4" type="ORF">FCL40_06760</name>
</gene>
<keyword evidence="2" id="KW-0812">Transmembrane</keyword>
<accession>A0A4U1BFY1</accession>
<feature type="compositionally biased region" description="Polar residues" evidence="1">
    <location>
        <begin position="83"/>
        <end position="97"/>
    </location>
</feature>
<protein>
    <submittedName>
        <fullName evidence="4">SPOR domain-containing protein</fullName>
    </submittedName>
</protein>
<dbReference type="InterPro" id="IPR052521">
    <property type="entry name" value="Cell_div_SPOR-domain"/>
</dbReference>
<dbReference type="Gene3D" id="3.30.70.1070">
    <property type="entry name" value="Sporulation related repeat"/>
    <property type="match status" value="1"/>
</dbReference>
<dbReference type="PROSITE" id="PS51724">
    <property type="entry name" value="SPOR"/>
    <property type="match status" value="1"/>
</dbReference>
<reference evidence="4 5" key="1">
    <citation type="submission" date="2019-04" db="EMBL/GenBank/DDBJ databases">
        <authorList>
            <person name="Hwang J.C."/>
        </authorList>
    </citation>
    <scope>NUCLEOTIDE SEQUENCE [LARGE SCALE GENOMIC DNA]</scope>
    <source>
        <strain evidence="4 5">IMCC35001</strain>
    </source>
</reference>
<feature type="transmembrane region" description="Helical" evidence="2">
    <location>
        <begin position="9"/>
        <end position="27"/>
    </location>
</feature>
<dbReference type="GO" id="GO:0030428">
    <property type="term" value="C:cell septum"/>
    <property type="evidence" value="ECO:0007669"/>
    <property type="project" value="TreeGrafter"/>
</dbReference>
<keyword evidence="5" id="KW-1185">Reference proteome</keyword>
<dbReference type="GO" id="GO:0042834">
    <property type="term" value="F:peptidoglycan binding"/>
    <property type="evidence" value="ECO:0007669"/>
    <property type="project" value="InterPro"/>
</dbReference>
<dbReference type="Pfam" id="PF05036">
    <property type="entry name" value="SPOR"/>
    <property type="match status" value="1"/>
</dbReference>
<proteinExistence type="predicted"/>
<dbReference type="InterPro" id="IPR007730">
    <property type="entry name" value="SPOR-like_dom"/>
</dbReference>
<evidence type="ECO:0000256" key="1">
    <source>
        <dbReference type="SAM" id="MobiDB-lite"/>
    </source>
</evidence>
<dbReference type="GO" id="GO:0032506">
    <property type="term" value="P:cytokinetic process"/>
    <property type="evidence" value="ECO:0007669"/>
    <property type="project" value="TreeGrafter"/>
</dbReference>
<dbReference type="PANTHER" id="PTHR38687:SF1">
    <property type="entry name" value="CELL DIVISION PROTEIN DEDD"/>
    <property type="match status" value="1"/>
</dbReference>
<comment type="caution">
    <text evidence="4">The sequence shown here is derived from an EMBL/GenBank/DDBJ whole genome shotgun (WGS) entry which is preliminary data.</text>
</comment>
<dbReference type="OrthoDB" id="7069135at2"/>
<evidence type="ECO:0000313" key="5">
    <source>
        <dbReference type="Proteomes" id="UP000305674"/>
    </source>
</evidence>
<sequence length="183" mass="19640">MSDQLKNRIVGILVLTALAVIFLPNLLDGEKRRMEENFATIPLGPVALPQEVPEQAFEPVVLESASGPSEQPGAEPAAGALASGQSTKAAESGSQPQEKGVNGGWTLQVGSFKNAKNVTKLVNDLREQGFRAYSVPARPIEGRINRVFVGPDVSKNRLEKERVRLVKATNLKGALVPYKATDI</sequence>
<evidence type="ECO:0000259" key="3">
    <source>
        <dbReference type="PROSITE" id="PS51724"/>
    </source>
</evidence>
<evidence type="ECO:0000256" key="2">
    <source>
        <dbReference type="SAM" id="Phobius"/>
    </source>
</evidence>
<name>A0A4U1BFY1_9GAMM</name>
<keyword evidence="2" id="KW-1133">Transmembrane helix</keyword>
<evidence type="ECO:0000313" key="4">
    <source>
        <dbReference type="EMBL" id="TKB49853.1"/>
    </source>
</evidence>
<dbReference type="RefSeq" id="WP_136852403.1">
    <property type="nucleotide sequence ID" value="NZ_SWCI01000003.1"/>
</dbReference>
<dbReference type="EMBL" id="SWCI01000003">
    <property type="protein sequence ID" value="TKB49853.1"/>
    <property type="molecule type" value="Genomic_DNA"/>
</dbReference>
<feature type="domain" description="SPOR" evidence="3">
    <location>
        <begin position="99"/>
        <end position="178"/>
    </location>
</feature>
<feature type="region of interest" description="Disordered" evidence="1">
    <location>
        <begin position="63"/>
        <end position="103"/>
    </location>
</feature>